<dbReference type="Proteomes" id="UP000729402">
    <property type="component" value="Unassembled WGS sequence"/>
</dbReference>
<dbReference type="AlphaFoldDB" id="A0A8J5WW19"/>
<gene>
    <name evidence="2" type="ORF">GUJ93_ZPchr0013g36265</name>
</gene>
<sequence>MSGANGSSGAEEDGEGNGDGNVIAASGGEEEGKRDGNGVETEEERSEGGDHRGQQAGILSAVASKIGIALCPCPVAGANGHGPWEPWQLTSEMLRPAVRLQRKG</sequence>
<name>A0A8J5WW19_ZIZPA</name>
<accession>A0A8J5WW19</accession>
<evidence type="ECO:0000256" key="1">
    <source>
        <dbReference type="SAM" id="MobiDB-lite"/>
    </source>
</evidence>
<proteinExistence type="predicted"/>
<organism evidence="2 3">
    <name type="scientific">Zizania palustris</name>
    <name type="common">Northern wild rice</name>
    <dbReference type="NCBI Taxonomy" id="103762"/>
    <lineage>
        <taxon>Eukaryota</taxon>
        <taxon>Viridiplantae</taxon>
        <taxon>Streptophyta</taxon>
        <taxon>Embryophyta</taxon>
        <taxon>Tracheophyta</taxon>
        <taxon>Spermatophyta</taxon>
        <taxon>Magnoliopsida</taxon>
        <taxon>Liliopsida</taxon>
        <taxon>Poales</taxon>
        <taxon>Poaceae</taxon>
        <taxon>BOP clade</taxon>
        <taxon>Oryzoideae</taxon>
        <taxon>Oryzeae</taxon>
        <taxon>Zizaniinae</taxon>
        <taxon>Zizania</taxon>
    </lineage>
</organism>
<reference evidence="2" key="2">
    <citation type="submission" date="2021-02" db="EMBL/GenBank/DDBJ databases">
        <authorList>
            <person name="Kimball J.A."/>
            <person name="Haas M.W."/>
            <person name="Macchietto M."/>
            <person name="Kono T."/>
            <person name="Duquette J."/>
            <person name="Shao M."/>
        </authorList>
    </citation>
    <scope>NUCLEOTIDE SEQUENCE</scope>
    <source>
        <tissue evidence="2">Fresh leaf tissue</tissue>
    </source>
</reference>
<reference evidence="2" key="1">
    <citation type="journal article" date="2021" name="bioRxiv">
        <title>Whole Genome Assembly and Annotation of Northern Wild Rice, Zizania palustris L., Supports a Whole Genome Duplication in the Zizania Genus.</title>
        <authorList>
            <person name="Haas M."/>
            <person name="Kono T."/>
            <person name="Macchietto M."/>
            <person name="Millas R."/>
            <person name="McGilp L."/>
            <person name="Shao M."/>
            <person name="Duquette J."/>
            <person name="Hirsch C.N."/>
            <person name="Kimball J."/>
        </authorList>
    </citation>
    <scope>NUCLEOTIDE SEQUENCE</scope>
    <source>
        <tissue evidence="2">Fresh leaf tissue</tissue>
    </source>
</reference>
<protein>
    <submittedName>
        <fullName evidence="2">Uncharacterized protein</fullName>
    </submittedName>
</protein>
<comment type="caution">
    <text evidence="2">The sequence shown here is derived from an EMBL/GenBank/DDBJ whole genome shotgun (WGS) entry which is preliminary data.</text>
</comment>
<evidence type="ECO:0000313" key="2">
    <source>
        <dbReference type="EMBL" id="KAG8096369.1"/>
    </source>
</evidence>
<feature type="region of interest" description="Disordered" evidence="1">
    <location>
        <begin position="1"/>
        <end position="56"/>
    </location>
</feature>
<dbReference type="EMBL" id="JAAALK010000079">
    <property type="protein sequence ID" value="KAG8096369.1"/>
    <property type="molecule type" value="Genomic_DNA"/>
</dbReference>
<keyword evidence="3" id="KW-1185">Reference proteome</keyword>
<dbReference type="OrthoDB" id="689633at2759"/>
<evidence type="ECO:0000313" key="3">
    <source>
        <dbReference type="Proteomes" id="UP000729402"/>
    </source>
</evidence>